<comment type="caution">
    <text evidence="1">The sequence shown here is derived from an EMBL/GenBank/DDBJ whole genome shotgun (WGS) entry which is preliminary data.</text>
</comment>
<organism evidence="1 2">
    <name type="scientific">Paeniglutamicibacter gangotriensis Lz1y</name>
    <dbReference type="NCBI Taxonomy" id="1276920"/>
    <lineage>
        <taxon>Bacteria</taxon>
        <taxon>Bacillati</taxon>
        <taxon>Actinomycetota</taxon>
        <taxon>Actinomycetes</taxon>
        <taxon>Micrococcales</taxon>
        <taxon>Micrococcaceae</taxon>
        <taxon>Paeniglutamicibacter</taxon>
    </lineage>
</organism>
<dbReference type="EMBL" id="AOCK01000004">
    <property type="protein sequence ID" value="EMQ98852.1"/>
    <property type="molecule type" value="Genomic_DNA"/>
</dbReference>
<dbReference type="AlphaFoldDB" id="M7MR49"/>
<reference evidence="1 2" key="1">
    <citation type="journal article" date="2013" name="Genome Announc.">
        <title>Draft Genome Sequence of Arthrobacter gangotriensis Strain Lz1yT, Isolated from a Penguin Rookery Soil Sample Collected in Antarctica, near the Indian Station Dakshin Gangotri.</title>
        <authorList>
            <person name="Shivaji S."/>
            <person name="Ara S."/>
            <person name="Bandi S."/>
            <person name="Singh A."/>
            <person name="Kumar Pinnaka A."/>
        </authorList>
    </citation>
    <scope>NUCLEOTIDE SEQUENCE [LARGE SCALE GENOMIC DNA]</scope>
    <source>
        <strain evidence="1 2">Lz1y</strain>
    </source>
</reference>
<evidence type="ECO:0000313" key="2">
    <source>
        <dbReference type="Proteomes" id="UP000012015"/>
    </source>
</evidence>
<sequence length="29" mass="3030">MTAQIPELTASPPRGGVMTVNLADAFDAR</sequence>
<evidence type="ECO:0000313" key="1">
    <source>
        <dbReference type="EMBL" id="EMQ98852.1"/>
    </source>
</evidence>
<gene>
    <name evidence="1" type="ORF">ADIAG_01610</name>
</gene>
<accession>M7MR49</accession>
<keyword evidence="2" id="KW-1185">Reference proteome</keyword>
<dbReference type="Proteomes" id="UP000012015">
    <property type="component" value="Unassembled WGS sequence"/>
</dbReference>
<proteinExistence type="predicted"/>
<name>M7MR49_9MICC</name>
<protein>
    <submittedName>
        <fullName evidence="1">Uncharacterized protein</fullName>
    </submittedName>
</protein>